<organism evidence="7 8">
    <name type="scientific">Romboutsia ilealis</name>
    <dbReference type="NCBI Taxonomy" id="1115758"/>
    <lineage>
        <taxon>Bacteria</taxon>
        <taxon>Bacillati</taxon>
        <taxon>Bacillota</taxon>
        <taxon>Clostridia</taxon>
        <taxon>Peptostreptococcales</taxon>
        <taxon>Peptostreptococcaceae</taxon>
        <taxon>Romboutsia</taxon>
    </lineage>
</organism>
<dbReference type="InterPro" id="IPR036279">
    <property type="entry name" value="5-3_exonuclease_C_sf"/>
</dbReference>
<keyword evidence="8" id="KW-1185">Reference proteome</keyword>
<dbReference type="Gene3D" id="3.40.50.1010">
    <property type="entry name" value="5'-nuclease"/>
    <property type="match status" value="1"/>
</dbReference>
<evidence type="ECO:0000256" key="5">
    <source>
        <dbReference type="ARBA" id="ARBA00050026"/>
    </source>
</evidence>
<evidence type="ECO:0000256" key="3">
    <source>
        <dbReference type="ARBA" id="ARBA00023125"/>
    </source>
</evidence>
<keyword evidence="2" id="KW-0378">Hydrolase</keyword>
<dbReference type="InterPro" id="IPR008918">
    <property type="entry name" value="HhH2"/>
</dbReference>
<evidence type="ECO:0000256" key="1">
    <source>
        <dbReference type="ARBA" id="ARBA00022722"/>
    </source>
</evidence>
<accession>A0A1V1I0W6</accession>
<evidence type="ECO:0000256" key="4">
    <source>
        <dbReference type="ARBA" id="ARBA00049957"/>
    </source>
</evidence>
<dbReference type="CDD" id="cd09859">
    <property type="entry name" value="PIN_53EXO"/>
    <property type="match status" value="1"/>
</dbReference>
<dbReference type="GO" id="GO:0017108">
    <property type="term" value="F:5'-flap endonuclease activity"/>
    <property type="evidence" value="ECO:0007669"/>
    <property type="project" value="InterPro"/>
</dbReference>
<dbReference type="RefSeq" id="WP_180703477.1">
    <property type="nucleotide sequence ID" value="NZ_LN555523.1"/>
</dbReference>
<evidence type="ECO:0000256" key="2">
    <source>
        <dbReference type="ARBA" id="ARBA00022801"/>
    </source>
</evidence>
<dbReference type="GO" id="GO:0008409">
    <property type="term" value="F:5'-3' exonuclease activity"/>
    <property type="evidence" value="ECO:0007669"/>
    <property type="project" value="InterPro"/>
</dbReference>
<evidence type="ECO:0000259" key="6">
    <source>
        <dbReference type="SMART" id="SM00475"/>
    </source>
</evidence>
<proteinExistence type="predicted"/>
<dbReference type="InterPro" id="IPR020046">
    <property type="entry name" value="5-3_exonucl_a-hlix_arch_N"/>
</dbReference>
<name>A0A1V1I0W6_9FIRM</name>
<dbReference type="SMART" id="SM00475">
    <property type="entry name" value="53EXOc"/>
    <property type="match status" value="1"/>
</dbReference>
<dbReference type="SMART" id="SM00279">
    <property type="entry name" value="HhH2"/>
    <property type="match status" value="1"/>
</dbReference>
<dbReference type="Pfam" id="PF02739">
    <property type="entry name" value="5_3_exonuc_N"/>
    <property type="match status" value="1"/>
</dbReference>
<dbReference type="CDD" id="cd09898">
    <property type="entry name" value="H3TH_53EXO"/>
    <property type="match status" value="1"/>
</dbReference>
<dbReference type="GO" id="GO:0033567">
    <property type="term" value="P:DNA replication, Okazaki fragment processing"/>
    <property type="evidence" value="ECO:0007669"/>
    <property type="project" value="InterPro"/>
</dbReference>
<protein>
    <recommendedName>
        <fullName evidence="5">5'-3' exonuclease</fullName>
    </recommendedName>
</protein>
<dbReference type="InterPro" id="IPR029060">
    <property type="entry name" value="PIN-like_dom_sf"/>
</dbReference>
<keyword evidence="7" id="KW-0269">Exonuclease</keyword>
<dbReference type="EMBL" id="LN555523">
    <property type="protein sequence ID" value="CED93793.1"/>
    <property type="molecule type" value="Genomic_DNA"/>
</dbReference>
<dbReference type="InterPro" id="IPR002421">
    <property type="entry name" value="5-3_exonuclease"/>
</dbReference>
<comment type="function">
    <text evidence="4">5'-3' exonuclease acting preferentially on double-stranded DNA.</text>
</comment>
<dbReference type="GeneID" id="82205221"/>
<dbReference type="Gene3D" id="1.10.150.20">
    <property type="entry name" value="5' to 3' exonuclease, C-terminal subdomain"/>
    <property type="match status" value="1"/>
</dbReference>
<keyword evidence="3" id="KW-0238">DNA-binding</keyword>
<dbReference type="Proteomes" id="UP000245622">
    <property type="component" value="Chromosome 1"/>
</dbReference>
<feature type="domain" description="5'-3' exonuclease" evidence="6">
    <location>
        <begin position="126"/>
        <end position="438"/>
    </location>
</feature>
<evidence type="ECO:0000313" key="8">
    <source>
        <dbReference type="Proteomes" id="UP000245622"/>
    </source>
</evidence>
<sequence length="458" mass="53082">MENLFDFLENKNKEENIILETKTIDISTTQNDKYIIDEEHLKHIEKVKISLYNEDEIKASGLERSDYIRLNSYVGSRLNTDLRIKNNPIKEVEVKIELVEENYLDSLEEVEMDEDIFNENDSIKENKLLIVDGSSLLSTSFYATARDLLFAKTEEQKEFAYTKLMKSPDGEYTNGIYMFFKTLLPLIESQKITHLAVVLDRSRNTFRREIDPEYKANRSETPYPLKSQFKLLTELLQEINIPVFSHTKYEADDFAGSLVKKFEKDIPIYLHTKDEDYIQLVSDNTKLWMVTSKADDMYKEIGIDKKNINVPSGIFEYTPEYVKHFKGIEPIQIIDAKAIEGDKSDNIKGVKNVGPTSSRPLIAHYGSIEEIYKNIENLSKNEEKELLTFFKESLGIKRSPLKNLLLYKEDAIISKKLATIKTDIEEIQNMDLDSLALNIDNEKMHEIFMNLGMVSLVK</sequence>
<dbReference type="PANTHER" id="PTHR42646">
    <property type="entry name" value="FLAP ENDONUCLEASE XNI"/>
    <property type="match status" value="1"/>
</dbReference>
<dbReference type="Pfam" id="PF01367">
    <property type="entry name" value="5_3_exonuc"/>
    <property type="match status" value="1"/>
</dbReference>
<reference evidence="7 8" key="1">
    <citation type="submission" date="2014-04" db="EMBL/GenBank/DDBJ databases">
        <authorList>
            <person name="Hornung B.V."/>
        </authorList>
    </citation>
    <scope>NUCLEOTIDE SEQUENCE [LARGE SCALE GENOMIC DNA]</scope>
    <source>
        <strain evidence="7 8">CRIB</strain>
    </source>
</reference>
<dbReference type="KEGG" id="ril:CRIB_1042"/>
<dbReference type="PANTHER" id="PTHR42646:SF2">
    <property type="entry name" value="5'-3' EXONUCLEASE FAMILY PROTEIN"/>
    <property type="match status" value="1"/>
</dbReference>
<keyword evidence="1" id="KW-0540">Nuclease</keyword>
<evidence type="ECO:0000313" key="7">
    <source>
        <dbReference type="EMBL" id="CED93793.1"/>
    </source>
</evidence>
<dbReference type="InterPro" id="IPR038969">
    <property type="entry name" value="FEN"/>
</dbReference>
<gene>
    <name evidence="7" type="ORF">CRIB_1042</name>
</gene>
<dbReference type="GO" id="GO:0003677">
    <property type="term" value="F:DNA binding"/>
    <property type="evidence" value="ECO:0007669"/>
    <property type="project" value="UniProtKB-KW"/>
</dbReference>
<dbReference type="SUPFAM" id="SSF47807">
    <property type="entry name" value="5' to 3' exonuclease, C-terminal subdomain"/>
    <property type="match status" value="1"/>
</dbReference>
<dbReference type="AlphaFoldDB" id="A0A1V1I0W6"/>
<dbReference type="SUPFAM" id="SSF88723">
    <property type="entry name" value="PIN domain-like"/>
    <property type="match status" value="1"/>
</dbReference>
<dbReference type="InterPro" id="IPR020045">
    <property type="entry name" value="DNA_polI_H3TH"/>
</dbReference>